<name>A0ABQ7LT14_BRACM</name>
<evidence type="ECO:0000256" key="1">
    <source>
        <dbReference type="SAM" id="MobiDB-lite"/>
    </source>
</evidence>
<gene>
    <name evidence="2" type="primary">A08p008740.1_BraROA</name>
    <name evidence="2" type="ORF">IGI04_029882</name>
</gene>
<reference evidence="2 3" key="1">
    <citation type="submission" date="2021-03" db="EMBL/GenBank/DDBJ databases">
        <authorList>
            <person name="King G.J."/>
            <person name="Bancroft I."/>
            <person name="Baten A."/>
            <person name="Bloomfield J."/>
            <person name="Borpatragohain P."/>
            <person name="He Z."/>
            <person name="Irish N."/>
            <person name="Irwin J."/>
            <person name="Liu K."/>
            <person name="Mauleon R.P."/>
            <person name="Moore J."/>
            <person name="Morris R."/>
            <person name="Ostergaard L."/>
            <person name="Wang B."/>
            <person name="Wells R."/>
        </authorList>
    </citation>
    <scope>NUCLEOTIDE SEQUENCE [LARGE SCALE GENOMIC DNA]</scope>
    <source>
        <strain evidence="2">R-o-18</strain>
        <tissue evidence="2">Leaf</tissue>
    </source>
</reference>
<feature type="region of interest" description="Disordered" evidence="1">
    <location>
        <begin position="164"/>
        <end position="192"/>
    </location>
</feature>
<accession>A0ABQ7LT14</accession>
<dbReference type="EMBL" id="JADBGQ010000007">
    <property type="protein sequence ID" value="KAG5388341.1"/>
    <property type="molecule type" value="Genomic_DNA"/>
</dbReference>
<feature type="compositionally biased region" description="Basic and acidic residues" evidence="1">
    <location>
        <begin position="88"/>
        <end position="101"/>
    </location>
</feature>
<evidence type="ECO:0000313" key="3">
    <source>
        <dbReference type="Proteomes" id="UP000823674"/>
    </source>
</evidence>
<feature type="region of interest" description="Disordered" evidence="1">
    <location>
        <begin position="88"/>
        <end position="109"/>
    </location>
</feature>
<organism evidence="2 3">
    <name type="scientific">Brassica rapa subsp. trilocularis</name>
    <dbReference type="NCBI Taxonomy" id="1813537"/>
    <lineage>
        <taxon>Eukaryota</taxon>
        <taxon>Viridiplantae</taxon>
        <taxon>Streptophyta</taxon>
        <taxon>Embryophyta</taxon>
        <taxon>Tracheophyta</taxon>
        <taxon>Spermatophyta</taxon>
        <taxon>Magnoliopsida</taxon>
        <taxon>eudicotyledons</taxon>
        <taxon>Gunneridae</taxon>
        <taxon>Pentapetalae</taxon>
        <taxon>rosids</taxon>
        <taxon>malvids</taxon>
        <taxon>Brassicales</taxon>
        <taxon>Brassicaceae</taxon>
        <taxon>Brassiceae</taxon>
        <taxon>Brassica</taxon>
    </lineage>
</organism>
<keyword evidence="3" id="KW-1185">Reference proteome</keyword>
<proteinExistence type="predicted"/>
<evidence type="ECO:0000313" key="2">
    <source>
        <dbReference type="EMBL" id="KAG5388341.1"/>
    </source>
</evidence>
<sequence length="296" mass="33106">MVATLGQRLDDQGVVISDPEAANLPNANAENEALIKGKGDKALKYHVNAIIDDDLWQVVKAKKLQEENFEVCSSMSFGSSHWCRSTPRDEHLPMESGENRPTHPVKHQLTPSIESVGSCETVRIMTHKEFVDQHPHPSQPYQPMIIDQATEGQTLRRQKEEISKHLRREANEEEMNSFKKGETKETEKDTERMFHQAREKMKRRVILKKKESESGKFLVSYLIGGIDYPCSVPDPGSWKLGGSSPSLGDASKKLNHLDKARLELCQLPELDGLAHSAVSDGDQLNSSGLSVQVSDQ</sequence>
<protein>
    <submittedName>
        <fullName evidence="2">Uncharacterized protein</fullName>
    </submittedName>
</protein>
<dbReference type="Proteomes" id="UP000823674">
    <property type="component" value="Chromosome A08"/>
</dbReference>
<comment type="caution">
    <text evidence="2">The sequence shown here is derived from an EMBL/GenBank/DDBJ whole genome shotgun (WGS) entry which is preliminary data.</text>
</comment>